<gene>
    <name evidence="2" type="ORF">EMA8858_00329</name>
</gene>
<evidence type="ECO:0000259" key="1">
    <source>
        <dbReference type="Pfam" id="PF09823"/>
    </source>
</evidence>
<name>A0ABM9AKI9_9BACT</name>
<evidence type="ECO:0000313" key="2">
    <source>
        <dbReference type="EMBL" id="CAH0994220.1"/>
    </source>
</evidence>
<dbReference type="InterPro" id="IPR018633">
    <property type="entry name" value="DUF2357"/>
</dbReference>
<accession>A0ABM9AKI9</accession>
<proteinExistence type="predicted"/>
<dbReference type="RefSeq" id="WP_238803971.1">
    <property type="nucleotide sequence ID" value="NZ_CAKLPY010000001.1"/>
</dbReference>
<organism evidence="2 3">
    <name type="scientific">Emticicia aquatica</name>
    <dbReference type="NCBI Taxonomy" id="1681835"/>
    <lineage>
        <taxon>Bacteria</taxon>
        <taxon>Pseudomonadati</taxon>
        <taxon>Bacteroidota</taxon>
        <taxon>Cytophagia</taxon>
        <taxon>Cytophagales</taxon>
        <taxon>Leadbetterellaceae</taxon>
        <taxon>Emticicia</taxon>
    </lineage>
</organism>
<feature type="domain" description="DUF2357" evidence="1">
    <location>
        <begin position="89"/>
        <end position="323"/>
    </location>
</feature>
<sequence length="567" mass="66100">MSVISPNTVALELGSENSLLDNISYTLVTVQKDSDLVFDLYKRCPIILFENKDYIFKVQFNNSRKIEKHESFEVIDSKNDTTYILKFNSLNYVGILNLSFLTIFINPIEIESRKINYQDEYNNLLLKITELDTDLITRASSIFEASSRVGNEITQNDNLLNTKLAFLKSKILSGDFENLYNAFLRKPIKRIKSLTEEKFSWEVDNLDISNYIDGLFKESVSTQNGIIPLKINADYYDDEINTIENQFIKYVLEFVIQLLEEFKRKANHLNLKILNFELEECLQRCNNIKMDPIFKSISRLKYFPTKSNTLQVKYPYRDIFSIYMMLFYEVEIDDERLSASMSTPLKNLPELYEYWCFLTVFEVLNKNFGESDLGINNFIKYNQTNLSYTICPTRSGMTYKIGNDKKVVLYYQKSYSVDNIIYKGRSYSHSLDPDISLELFIDDRLVSIIHFDAKYKLESLRTFKIEDIDKMHTYKDAILGTIGAYVLYPGTKSKSYLQEEMDSVTANVYFPSVGAFVLNIDNFKATTEQSAIFDLINQFINVDISLSSKGIFTNTKKEYNYLKRLID</sequence>
<dbReference type="Proteomes" id="UP000837932">
    <property type="component" value="Unassembled WGS sequence"/>
</dbReference>
<dbReference type="EMBL" id="CAKLPY010000001">
    <property type="protein sequence ID" value="CAH0994220.1"/>
    <property type="molecule type" value="Genomic_DNA"/>
</dbReference>
<comment type="caution">
    <text evidence="2">The sequence shown here is derived from an EMBL/GenBank/DDBJ whole genome shotgun (WGS) entry which is preliminary data.</text>
</comment>
<reference evidence="2" key="1">
    <citation type="submission" date="2021-12" db="EMBL/GenBank/DDBJ databases">
        <authorList>
            <person name="Rodrigo-Torres L."/>
            <person name="Arahal R. D."/>
            <person name="Lucena T."/>
        </authorList>
    </citation>
    <scope>NUCLEOTIDE SEQUENCE</scope>
    <source>
        <strain evidence="2">CECT 8858</strain>
    </source>
</reference>
<dbReference type="Pfam" id="PF04411">
    <property type="entry name" value="PDDEXK_7"/>
    <property type="match status" value="1"/>
</dbReference>
<dbReference type="InterPro" id="IPR007505">
    <property type="entry name" value="PDDEXK_7"/>
</dbReference>
<dbReference type="Pfam" id="PF09823">
    <property type="entry name" value="DUF2357"/>
    <property type="match status" value="1"/>
</dbReference>
<protein>
    <recommendedName>
        <fullName evidence="1">DUF2357 domain-containing protein</fullName>
    </recommendedName>
</protein>
<evidence type="ECO:0000313" key="3">
    <source>
        <dbReference type="Proteomes" id="UP000837932"/>
    </source>
</evidence>
<keyword evidence="3" id="KW-1185">Reference proteome</keyword>